<evidence type="ECO:0000313" key="1">
    <source>
        <dbReference type="EMBL" id="AFS81966.1"/>
    </source>
</evidence>
<protein>
    <submittedName>
        <fullName evidence="1">Uncharacterized protein</fullName>
    </submittedName>
</protein>
<dbReference type="AlphaFoldDB" id="K0BCA6"/>
<sequence length="94" mass="10443">MKFSDLNLPALKSFLDYEATRGNDPIITVDGQNFQVIRRVQSQSFDSEELVASTILSDAVDGKNIILARFAHDGYSTIPGDTLESMWTFVRSVA</sequence>
<gene>
    <name evidence="1" type="ORF">NSED_00770</name>
</gene>
<proteinExistence type="predicted"/>
<reference evidence="1 2" key="1">
    <citation type="journal article" date="2012" name="J. Bacteriol.">
        <title>Draft Genome Sequence of an Ammonia-Oxidizing Archaeon, "Candidatus Nitrosopumilus sediminis" AR2, from Svalbard in the Arctic Circle.</title>
        <authorList>
            <person name="Park S.J."/>
            <person name="Kim J.G."/>
            <person name="Jung M.Y."/>
            <person name="Kim S.J."/>
            <person name="Cha I.T."/>
            <person name="Ghai R."/>
            <person name="Martin-Cuadrado A.B."/>
            <person name="Rodriguez-Valera F."/>
            <person name="Rhee S.K."/>
        </authorList>
    </citation>
    <scope>NUCLEOTIDE SEQUENCE [LARGE SCALE GENOMIC DNA]</scope>
    <source>
        <strain evidence="1 2">AR2</strain>
    </source>
</reference>
<evidence type="ECO:0000313" key="2">
    <source>
        <dbReference type="Proteomes" id="UP000006100"/>
    </source>
</evidence>
<organism evidence="1 2">
    <name type="scientific">Candidatus Nitrosopumilus sediminis</name>
    <dbReference type="NCBI Taxonomy" id="1229909"/>
    <lineage>
        <taxon>Archaea</taxon>
        <taxon>Nitrososphaerota</taxon>
        <taxon>Nitrososphaeria</taxon>
        <taxon>Nitrosopumilales</taxon>
        <taxon>Nitrosopumilaceae</taxon>
        <taxon>Nitrosopumilus</taxon>
    </lineage>
</organism>
<dbReference type="HOGENOM" id="CLU_2379247_0_0_2"/>
<accession>K0BCA6</accession>
<dbReference type="OrthoDB" id="377745at2157"/>
<dbReference type="RefSeq" id="WP_014964338.1">
    <property type="nucleotide sequence ID" value="NC_018656.1"/>
</dbReference>
<dbReference type="Proteomes" id="UP000006100">
    <property type="component" value="Chromosome"/>
</dbReference>
<name>K0BCA6_9ARCH</name>
<dbReference type="KEGG" id="nir:NSED_00770"/>
<dbReference type="STRING" id="1229909.NSED_00770"/>
<keyword evidence="2" id="KW-1185">Reference proteome</keyword>
<dbReference type="GeneID" id="13698026"/>
<dbReference type="EMBL" id="CP003843">
    <property type="protein sequence ID" value="AFS81966.1"/>
    <property type="molecule type" value="Genomic_DNA"/>
</dbReference>
<dbReference type="PATRIC" id="fig|1229909.8.peg.162"/>